<accession>A0A165XEK1</accession>
<organism evidence="1 2">
    <name type="scientific">Pseudovibrio axinellae</name>
    <dbReference type="NCBI Taxonomy" id="989403"/>
    <lineage>
        <taxon>Bacteria</taxon>
        <taxon>Pseudomonadati</taxon>
        <taxon>Pseudomonadota</taxon>
        <taxon>Alphaproteobacteria</taxon>
        <taxon>Hyphomicrobiales</taxon>
        <taxon>Stappiaceae</taxon>
        <taxon>Pseudovibrio</taxon>
    </lineage>
</organism>
<dbReference type="RefSeq" id="WP_139201428.1">
    <property type="nucleotide sequence ID" value="NZ_FOFM01000010.1"/>
</dbReference>
<protein>
    <submittedName>
        <fullName evidence="1">Uncharacterized protein</fullName>
    </submittedName>
</protein>
<dbReference type="STRING" id="989403.SAMN05421798_110112"/>
<keyword evidence="2" id="KW-1185">Reference proteome</keyword>
<reference evidence="1 2" key="1">
    <citation type="journal article" date="2016" name="Front. Microbiol.">
        <title>Comparative Genomic Analysis Reveals a Diverse Repertoire of Genes Involved in Prokaryote-Eukaryote Interactions within the Pseudovibrio Genus.</title>
        <authorList>
            <person name="Romano S."/>
            <person name="Fernandez-Guerra A."/>
            <person name="Reen F.J."/>
            <person name="Glockner F.O."/>
            <person name="Crowley S.P."/>
            <person name="O'Sullivan O."/>
            <person name="Cotter P.D."/>
            <person name="Adams C."/>
            <person name="Dobson A.D."/>
            <person name="O'Gara F."/>
        </authorList>
    </citation>
    <scope>NUCLEOTIDE SEQUENCE [LARGE SCALE GENOMIC DNA]</scope>
    <source>
        <strain evidence="1 2">Ad2</strain>
    </source>
</reference>
<name>A0A165XEK1_9HYPH</name>
<evidence type="ECO:0000313" key="2">
    <source>
        <dbReference type="Proteomes" id="UP000076577"/>
    </source>
</evidence>
<gene>
    <name evidence="1" type="ORF">PsAD2_02970</name>
</gene>
<sequence length="85" mass="9628">MDNTAHFERAKILASDLTTFLHERGRFNPHTPEVTVTALAYVLRDRLEEQPDAIKRELLQGISDLVRNPDSQVQVVQVPFNGTIS</sequence>
<comment type="caution">
    <text evidence="1">The sequence shown here is derived from an EMBL/GenBank/DDBJ whole genome shotgun (WGS) entry which is preliminary data.</text>
</comment>
<dbReference type="PATRIC" id="fig|989403.3.peg.3185"/>
<evidence type="ECO:0000313" key="1">
    <source>
        <dbReference type="EMBL" id="KZL17634.1"/>
    </source>
</evidence>
<dbReference type="EMBL" id="LMCB01000030">
    <property type="protein sequence ID" value="KZL17634.1"/>
    <property type="molecule type" value="Genomic_DNA"/>
</dbReference>
<proteinExistence type="predicted"/>
<dbReference type="AlphaFoldDB" id="A0A165XEK1"/>
<dbReference type="Proteomes" id="UP000076577">
    <property type="component" value="Unassembled WGS sequence"/>
</dbReference>